<protein>
    <submittedName>
        <fullName evidence="6">Mandelate racemase</fullName>
        <ecNumber evidence="6">5.1.2.2</ecNumber>
    </submittedName>
</protein>
<evidence type="ECO:0000313" key="6">
    <source>
        <dbReference type="EMBL" id="KJL47177.1"/>
    </source>
</evidence>
<dbReference type="InterPro" id="IPR013342">
    <property type="entry name" value="Mandelate_racemase_C"/>
</dbReference>
<dbReference type="AlphaFoldDB" id="A0A0M2HKA2"/>
<evidence type="ECO:0000256" key="3">
    <source>
        <dbReference type="ARBA" id="ARBA00022842"/>
    </source>
</evidence>
<proteinExistence type="predicted"/>
<evidence type="ECO:0000256" key="4">
    <source>
        <dbReference type="SAM" id="MobiDB-lite"/>
    </source>
</evidence>
<dbReference type="PANTHER" id="PTHR13794">
    <property type="entry name" value="ENOLASE SUPERFAMILY, MANDELATE RACEMASE"/>
    <property type="match status" value="1"/>
</dbReference>
<dbReference type="SMART" id="SM00922">
    <property type="entry name" value="MR_MLE"/>
    <property type="match status" value="1"/>
</dbReference>
<dbReference type="SUPFAM" id="SSF51604">
    <property type="entry name" value="Enolase C-terminal domain-like"/>
    <property type="match status" value="1"/>
</dbReference>
<keyword evidence="7" id="KW-1185">Reference proteome</keyword>
<evidence type="ECO:0000256" key="2">
    <source>
        <dbReference type="ARBA" id="ARBA00022723"/>
    </source>
</evidence>
<comment type="cofactor">
    <cofactor evidence="1">
        <name>Mg(2+)</name>
        <dbReference type="ChEBI" id="CHEBI:18420"/>
    </cofactor>
</comment>
<evidence type="ECO:0000256" key="1">
    <source>
        <dbReference type="ARBA" id="ARBA00001946"/>
    </source>
</evidence>
<dbReference type="GO" id="GO:0009063">
    <property type="term" value="P:amino acid catabolic process"/>
    <property type="evidence" value="ECO:0007669"/>
    <property type="project" value="InterPro"/>
</dbReference>
<dbReference type="Pfam" id="PF13378">
    <property type="entry name" value="MR_MLE_C"/>
    <property type="match status" value="1"/>
</dbReference>
<dbReference type="InterPro" id="IPR018110">
    <property type="entry name" value="Mandel_Rmase/mucon_lact_enz_CS"/>
</dbReference>
<dbReference type="GO" id="GO:0000287">
    <property type="term" value="F:magnesium ion binding"/>
    <property type="evidence" value="ECO:0007669"/>
    <property type="project" value="TreeGrafter"/>
</dbReference>
<evidence type="ECO:0000313" key="7">
    <source>
        <dbReference type="Proteomes" id="UP000033900"/>
    </source>
</evidence>
<dbReference type="Gene3D" id="3.30.390.10">
    <property type="entry name" value="Enolase-like, N-terminal domain"/>
    <property type="match status" value="1"/>
</dbReference>
<dbReference type="GO" id="GO:0018838">
    <property type="term" value="F:mandelate racemase activity"/>
    <property type="evidence" value="ECO:0007669"/>
    <property type="project" value="UniProtKB-EC"/>
</dbReference>
<comment type="caution">
    <text evidence="6">The sequence shown here is derived from an EMBL/GenBank/DDBJ whole genome shotgun (WGS) entry which is preliminary data.</text>
</comment>
<dbReference type="InterPro" id="IPR013341">
    <property type="entry name" value="Mandelate_racemase_N_dom"/>
</dbReference>
<dbReference type="Pfam" id="PF02746">
    <property type="entry name" value="MR_MLE_N"/>
    <property type="match status" value="1"/>
</dbReference>
<sequence>MTTIERLETRTQRVRLTRPWGPSHAAPGKWVAEPVEASGPSTGSATQYPGAVDSVTVIATRVTRSDGAQGFGFSWTPQIGASAVQALLDDDIAPAAIGRSATPGEAWDDIWAHLHEAGGGGITTIALAGLDLALWDAEARAASASVSQIIGRRRESARAYGSGVNLHYSQDELVAQVRRWVDAGFDAVKIKVGKPDVAEDLDRLAAVRDVLGPDRALMIDANQRWTLDRATDAVNALAVHDLAWIEEPLRADDLAGHAELARRIEVPIAVGENLHTRHRFEDFLHAGAAQIVQPNIIRVGGITPFLRIAAAAADLGAAVHPHLLPELSGQLALTLPGDPWTEDVEDAGFATLGALADPSPVTIADGRLTENAHAGLGIRFTAFERDDS</sequence>
<organism evidence="6 7">
    <name type="scientific">Microbacterium hydrocarbonoxydans</name>
    <dbReference type="NCBI Taxonomy" id="273678"/>
    <lineage>
        <taxon>Bacteria</taxon>
        <taxon>Bacillati</taxon>
        <taxon>Actinomycetota</taxon>
        <taxon>Actinomycetes</taxon>
        <taxon>Micrococcales</taxon>
        <taxon>Microbacteriaceae</taxon>
        <taxon>Microbacterium</taxon>
    </lineage>
</organism>
<evidence type="ECO:0000259" key="5">
    <source>
        <dbReference type="SMART" id="SM00922"/>
    </source>
</evidence>
<dbReference type="Gene3D" id="3.20.20.120">
    <property type="entry name" value="Enolase-like C-terminal domain"/>
    <property type="match status" value="1"/>
</dbReference>
<dbReference type="GO" id="GO:0016836">
    <property type="term" value="F:hydro-lyase activity"/>
    <property type="evidence" value="ECO:0007669"/>
    <property type="project" value="TreeGrafter"/>
</dbReference>
<dbReference type="RefSeq" id="WP_045257604.1">
    <property type="nucleotide sequence ID" value="NZ_JYJB01000009.1"/>
</dbReference>
<reference evidence="6 7" key="1">
    <citation type="submission" date="2015-02" db="EMBL/GenBank/DDBJ databases">
        <title>Draft genome sequences of ten Microbacterium spp. with emphasis on heavy metal contaminated environments.</title>
        <authorList>
            <person name="Corretto E."/>
        </authorList>
    </citation>
    <scope>NUCLEOTIDE SEQUENCE [LARGE SCALE GENOMIC DNA]</scope>
    <source>
        <strain evidence="6 7">SA35</strain>
    </source>
</reference>
<dbReference type="PANTHER" id="PTHR13794:SF58">
    <property type="entry name" value="MITOCHONDRIAL ENOLASE SUPERFAMILY MEMBER 1"/>
    <property type="match status" value="1"/>
</dbReference>
<dbReference type="Proteomes" id="UP000033900">
    <property type="component" value="Unassembled WGS sequence"/>
</dbReference>
<dbReference type="EMBL" id="JYJB01000009">
    <property type="protein sequence ID" value="KJL47177.1"/>
    <property type="molecule type" value="Genomic_DNA"/>
</dbReference>
<gene>
    <name evidence="6" type="primary">mdlA_2</name>
    <name evidence="6" type="ORF">RS84_01966</name>
</gene>
<dbReference type="SFLD" id="SFLDS00001">
    <property type="entry name" value="Enolase"/>
    <property type="match status" value="1"/>
</dbReference>
<dbReference type="GO" id="GO:0016052">
    <property type="term" value="P:carbohydrate catabolic process"/>
    <property type="evidence" value="ECO:0007669"/>
    <property type="project" value="TreeGrafter"/>
</dbReference>
<keyword evidence="6" id="KW-0413">Isomerase</keyword>
<dbReference type="SUPFAM" id="SSF54826">
    <property type="entry name" value="Enolase N-terminal domain-like"/>
    <property type="match status" value="1"/>
</dbReference>
<dbReference type="InterPro" id="IPR029065">
    <property type="entry name" value="Enolase_C-like"/>
</dbReference>
<feature type="domain" description="Mandelate racemase/muconate lactonizing enzyme C-terminal" evidence="5">
    <location>
        <begin position="170"/>
        <end position="267"/>
    </location>
</feature>
<name>A0A0M2HKA2_9MICO</name>
<dbReference type="InterPro" id="IPR046945">
    <property type="entry name" value="RHMD-like"/>
</dbReference>
<dbReference type="InterPro" id="IPR036849">
    <property type="entry name" value="Enolase-like_C_sf"/>
</dbReference>
<keyword evidence="2" id="KW-0479">Metal-binding</keyword>
<dbReference type="STRING" id="273678.RS84_01966"/>
<dbReference type="PROSITE" id="PS00909">
    <property type="entry name" value="MR_MLE_2"/>
    <property type="match status" value="1"/>
</dbReference>
<keyword evidence="3" id="KW-0460">Magnesium</keyword>
<feature type="region of interest" description="Disordered" evidence="4">
    <location>
        <begin position="18"/>
        <end position="47"/>
    </location>
</feature>
<accession>A0A0M2HKA2</accession>
<dbReference type="EC" id="5.1.2.2" evidence="6"/>
<dbReference type="PATRIC" id="fig|273678.4.peg.1966"/>
<dbReference type="InterPro" id="IPR029017">
    <property type="entry name" value="Enolase-like_N"/>
</dbReference>
<dbReference type="CDD" id="cd03316">
    <property type="entry name" value="MR_like"/>
    <property type="match status" value="1"/>
</dbReference>